<protein>
    <submittedName>
        <fullName evidence="1">Uncharacterized protein</fullName>
    </submittedName>
</protein>
<dbReference type="AlphaFoldDB" id="A0A1Z5IY58"/>
<evidence type="ECO:0000313" key="1">
    <source>
        <dbReference type="EMBL" id="GAX06740.1"/>
    </source>
</evidence>
<comment type="caution">
    <text evidence="1">The sequence shown here is derived from an EMBL/GenBank/DDBJ whole genome shotgun (WGS) entry which is preliminary data.</text>
</comment>
<evidence type="ECO:0000313" key="2">
    <source>
        <dbReference type="Proteomes" id="UP000198414"/>
    </source>
</evidence>
<name>A0A1Z5IY58_9LACO</name>
<gene>
    <name evidence="1" type="ORF">IWT25_02087</name>
</gene>
<organism evidence="1 2">
    <name type="scientific">Secundilactobacillus pentosiphilus</name>
    <dbReference type="NCBI Taxonomy" id="1714682"/>
    <lineage>
        <taxon>Bacteria</taxon>
        <taxon>Bacillati</taxon>
        <taxon>Bacillota</taxon>
        <taxon>Bacilli</taxon>
        <taxon>Lactobacillales</taxon>
        <taxon>Lactobacillaceae</taxon>
        <taxon>Secundilactobacillus</taxon>
    </lineage>
</organism>
<proteinExistence type="predicted"/>
<dbReference type="Proteomes" id="UP000198414">
    <property type="component" value="Unassembled WGS sequence"/>
</dbReference>
<reference evidence="1 2" key="1">
    <citation type="submission" date="2015-11" db="EMBL/GenBank/DDBJ databases">
        <title>Draft genome sequences of new species of the genus Lactobacillus isolated from orchardgrass silage.</title>
        <authorList>
            <person name="Tohno M."/>
            <person name="Tanizawa Y."/>
            <person name="Arita M."/>
        </authorList>
    </citation>
    <scope>NUCLEOTIDE SEQUENCE [LARGE SCALE GENOMIC DNA]</scope>
    <source>
        <strain evidence="1 2">IWT25</strain>
    </source>
</reference>
<accession>A0A1Z5IY58</accession>
<dbReference type="EMBL" id="BCMI01000025">
    <property type="protein sequence ID" value="GAX06740.1"/>
    <property type="molecule type" value="Genomic_DNA"/>
</dbReference>
<sequence>MTQLGRFQNITPQRTNPMAFIGMVRCGVIWPESELWSRLRLYFSIEPAYILSCALVKKSTGILIDIDLSHSPNFSYLNAIFEGSATLLKEEG</sequence>